<dbReference type="EMBL" id="VVXH01000001">
    <property type="protein sequence ID" value="KAA2381282.1"/>
    <property type="molecule type" value="Genomic_DNA"/>
</dbReference>
<dbReference type="RefSeq" id="WP_130064503.1">
    <property type="nucleotide sequence ID" value="NZ_JADMQE010000005.1"/>
</dbReference>
<gene>
    <name evidence="1" type="ORF">F2Y10_02015</name>
</gene>
<evidence type="ECO:0000313" key="2">
    <source>
        <dbReference type="Proteomes" id="UP000322940"/>
    </source>
</evidence>
<sequence>MDSKVYRLTYVADSYDLITHLYFVNRAKAEAMYREKLEKVSFYRNGYIYLHSMKENADGVLDIDEVIDSKNF</sequence>
<dbReference type="AlphaFoldDB" id="A0A5B3H6N7"/>
<organism evidence="1 2">
    <name type="scientific">Alistipes onderdonkii</name>
    <dbReference type="NCBI Taxonomy" id="328813"/>
    <lineage>
        <taxon>Bacteria</taxon>
        <taxon>Pseudomonadati</taxon>
        <taxon>Bacteroidota</taxon>
        <taxon>Bacteroidia</taxon>
        <taxon>Bacteroidales</taxon>
        <taxon>Rikenellaceae</taxon>
        <taxon>Alistipes</taxon>
    </lineage>
</organism>
<reference evidence="1 2" key="1">
    <citation type="journal article" date="2019" name="Nat. Med.">
        <title>A library of human gut bacterial isolates paired with longitudinal multiomics data enables mechanistic microbiome research.</title>
        <authorList>
            <person name="Poyet M."/>
            <person name="Groussin M."/>
            <person name="Gibbons S.M."/>
            <person name="Avila-Pacheco J."/>
            <person name="Jiang X."/>
            <person name="Kearney S.M."/>
            <person name="Perrotta A.R."/>
            <person name="Berdy B."/>
            <person name="Zhao S."/>
            <person name="Lieberman T.D."/>
            <person name="Swanson P.K."/>
            <person name="Smith M."/>
            <person name="Roesemann S."/>
            <person name="Alexander J.E."/>
            <person name="Rich S.A."/>
            <person name="Livny J."/>
            <person name="Vlamakis H."/>
            <person name="Clish C."/>
            <person name="Bullock K."/>
            <person name="Deik A."/>
            <person name="Scott J."/>
            <person name="Pierce K.A."/>
            <person name="Xavier R.J."/>
            <person name="Alm E.J."/>
        </authorList>
    </citation>
    <scope>NUCLEOTIDE SEQUENCE [LARGE SCALE GENOMIC DNA]</scope>
    <source>
        <strain evidence="1 2">BIOML-A266</strain>
    </source>
</reference>
<evidence type="ECO:0000313" key="1">
    <source>
        <dbReference type="EMBL" id="KAA2381282.1"/>
    </source>
</evidence>
<proteinExistence type="predicted"/>
<comment type="caution">
    <text evidence="1">The sequence shown here is derived from an EMBL/GenBank/DDBJ whole genome shotgun (WGS) entry which is preliminary data.</text>
</comment>
<dbReference type="Proteomes" id="UP000322940">
    <property type="component" value="Unassembled WGS sequence"/>
</dbReference>
<protein>
    <submittedName>
        <fullName evidence="1">Uncharacterized protein</fullName>
    </submittedName>
</protein>
<accession>A0A5B3H6N7</accession>
<name>A0A5B3H6N7_9BACT</name>